<feature type="region of interest" description="Disordered" evidence="7">
    <location>
        <begin position="1"/>
        <end position="24"/>
    </location>
</feature>
<keyword evidence="1" id="KW-0540">Nuclease</keyword>
<dbReference type="SUPFAM" id="SSF52980">
    <property type="entry name" value="Restriction endonuclease-like"/>
    <property type="match status" value="1"/>
</dbReference>
<sequence>MTESWASSAGVRASMQSNKGRDTKPELALRSAVHALGLRYRVDARPLTGLRRTADLVFPRLKVAVFLDGCFWHGCPEHHTVAATNATFWADKVKSNAARDRDTDRRLGEAGWAVVRVWEHEDPAEAAHRVQVVVSARRAGES</sequence>
<accession>A0ABT8U9J0</accession>
<keyword evidence="5" id="KW-0234">DNA repair</keyword>
<dbReference type="Pfam" id="PF03852">
    <property type="entry name" value="Vsr"/>
    <property type="match status" value="1"/>
</dbReference>
<evidence type="ECO:0000256" key="3">
    <source>
        <dbReference type="ARBA" id="ARBA00022763"/>
    </source>
</evidence>
<name>A0ABT8U9J0_9MYCO</name>
<comment type="similarity">
    <text evidence="6">Belongs to the Vsr family.</text>
</comment>
<dbReference type="GO" id="GO:0004519">
    <property type="term" value="F:endonuclease activity"/>
    <property type="evidence" value="ECO:0007669"/>
    <property type="project" value="UniProtKB-KW"/>
</dbReference>
<evidence type="ECO:0000313" key="8">
    <source>
        <dbReference type="EMBL" id="MDO3634459.1"/>
    </source>
</evidence>
<reference evidence="8" key="1">
    <citation type="submission" date="2023-07" db="EMBL/GenBank/DDBJ databases">
        <title>Mycolicibacterium sp. nov., a novel bacterial species.</title>
        <authorList>
            <person name="Cao Y."/>
        </authorList>
    </citation>
    <scope>NUCLEOTIDE SEQUENCE</scope>
    <source>
        <strain evidence="8">KC 300</strain>
    </source>
</reference>
<comment type="caution">
    <text evidence="8">The sequence shown here is derived from an EMBL/GenBank/DDBJ whole genome shotgun (WGS) entry which is preliminary data.</text>
</comment>
<dbReference type="RefSeq" id="WP_302912597.1">
    <property type="nucleotide sequence ID" value="NZ_JAUMSQ010000005.1"/>
</dbReference>
<evidence type="ECO:0000313" key="9">
    <source>
        <dbReference type="Proteomes" id="UP001168823"/>
    </source>
</evidence>
<dbReference type="Proteomes" id="UP001168823">
    <property type="component" value="Unassembled WGS sequence"/>
</dbReference>
<evidence type="ECO:0000256" key="5">
    <source>
        <dbReference type="ARBA" id="ARBA00023204"/>
    </source>
</evidence>
<evidence type="ECO:0000256" key="4">
    <source>
        <dbReference type="ARBA" id="ARBA00022801"/>
    </source>
</evidence>
<evidence type="ECO:0000256" key="7">
    <source>
        <dbReference type="SAM" id="MobiDB-lite"/>
    </source>
</evidence>
<protein>
    <submittedName>
        <fullName evidence="8">Very short patch repair endonuclease</fullName>
    </submittedName>
</protein>
<dbReference type="Gene3D" id="3.40.960.10">
    <property type="entry name" value="VSR Endonuclease"/>
    <property type="match status" value="1"/>
</dbReference>
<dbReference type="InterPro" id="IPR011335">
    <property type="entry name" value="Restrct_endonuc-II-like"/>
</dbReference>
<dbReference type="NCBIfam" id="TIGR00632">
    <property type="entry name" value="vsr"/>
    <property type="match status" value="1"/>
</dbReference>
<keyword evidence="9" id="KW-1185">Reference proteome</keyword>
<dbReference type="InterPro" id="IPR004603">
    <property type="entry name" value="DNA_mismatch_endonuc_vsr"/>
</dbReference>
<keyword evidence="3" id="KW-0227">DNA damage</keyword>
<organism evidence="8 9">
    <name type="scientific">Mycolicibacterium arseniciresistens</name>
    <dbReference type="NCBI Taxonomy" id="3062257"/>
    <lineage>
        <taxon>Bacteria</taxon>
        <taxon>Bacillati</taxon>
        <taxon>Actinomycetota</taxon>
        <taxon>Actinomycetes</taxon>
        <taxon>Mycobacteriales</taxon>
        <taxon>Mycobacteriaceae</taxon>
        <taxon>Mycolicibacterium</taxon>
    </lineage>
</organism>
<evidence type="ECO:0000256" key="2">
    <source>
        <dbReference type="ARBA" id="ARBA00022759"/>
    </source>
</evidence>
<gene>
    <name evidence="8" type="ORF">Q2100_01715</name>
</gene>
<keyword evidence="2 8" id="KW-0255">Endonuclease</keyword>
<evidence type="ECO:0000256" key="1">
    <source>
        <dbReference type="ARBA" id="ARBA00022722"/>
    </source>
</evidence>
<keyword evidence="4" id="KW-0378">Hydrolase</keyword>
<dbReference type="EMBL" id="JAUMSQ010000005">
    <property type="protein sequence ID" value="MDO3634459.1"/>
    <property type="molecule type" value="Genomic_DNA"/>
</dbReference>
<proteinExistence type="inferred from homology"/>
<evidence type="ECO:0000256" key="6">
    <source>
        <dbReference type="ARBA" id="ARBA00029466"/>
    </source>
</evidence>
<dbReference type="CDD" id="cd00221">
    <property type="entry name" value="Vsr"/>
    <property type="match status" value="1"/>
</dbReference>